<reference evidence="1 2" key="1">
    <citation type="submission" date="2018-06" db="EMBL/GenBank/DDBJ databases">
        <authorList>
            <consortium name="Pathogen Informatics"/>
            <person name="Doyle S."/>
        </authorList>
    </citation>
    <scope>NUCLEOTIDE SEQUENCE [LARGE SCALE GENOMIC DNA]</scope>
    <source>
        <strain evidence="1 2">NCTC10717</strain>
    </source>
</reference>
<dbReference type="AlphaFoldDB" id="A0A380N261"/>
<keyword evidence="2" id="KW-1185">Reference proteome</keyword>
<name>A0A380N261_9GAMM</name>
<proteinExistence type="predicted"/>
<evidence type="ECO:0000313" key="2">
    <source>
        <dbReference type="Proteomes" id="UP000254575"/>
    </source>
</evidence>
<dbReference type="Proteomes" id="UP000254575">
    <property type="component" value="Unassembled WGS sequence"/>
</dbReference>
<protein>
    <submittedName>
        <fullName evidence="1">Uncharacterized protein</fullName>
    </submittedName>
</protein>
<gene>
    <name evidence="1" type="ORF">NCTC10717_02364</name>
</gene>
<evidence type="ECO:0000313" key="1">
    <source>
        <dbReference type="EMBL" id="SUO98608.1"/>
    </source>
</evidence>
<sequence length="50" mass="5561">MSYYESITATQMWSLYLFNKDTPKTGLELSVQTVANPRGGANLRKPIVVA</sequence>
<accession>A0A380N261</accession>
<dbReference type="EMBL" id="UHIA01000004">
    <property type="protein sequence ID" value="SUO98608.1"/>
    <property type="molecule type" value="Genomic_DNA"/>
</dbReference>
<organism evidence="1 2">
    <name type="scientific">Suttonella indologenes</name>
    <dbReference type="NCBI Taxonomy" id="13276"/>
    <lineage>
        <taxon>Bacteria</taxon>
        <taxon>Pseudomonadati</taxon>
        <taxon>Pseudomonadota</taxon>
        <taxon>Gammaproteobacteria</taxon>
        <taxon>Cardiobacteriales</taxon>
        <taxon>Cardiobacteriaceae</taxon>
        <taxon>Suttonella</taxon>
    </lineage>
</organism>